<dbReference type="EMBL" id="SDPN01000003">
    <property type="protein sequence ID" value="RXZ72791.1"/>
    <property type="molecule type" value="Genomic_DNA"/>
</dbReference>
<dbReference type="AlphaFoldDB" id="A0A4Q2L8T0"/>
<proteinExistence type="inferred from homology"/>
<evidence type="ECO:0000256" key="4">
    <source>
        <dbReference type="ARBA" id="ARBA00023163"/>
    </source>
</evidence>
<evidence type="ECO:0000313" key="8">
    <source>
        <dbReference type="Proteomes" id="UP000293865"/>
    </source>
</evidence>
<feature type="domain" description="RNA polymerase sigma-70 region 2" evidence="5">
    <location>
        <begin position="18"/>
        <end position="84"/>
    </location>
</feature>
<dbReference type="Pfam" id="PF04542">
    <property type="entry name" value="Sigma70_r2"/>
    <property type="match status" value="1"/>
</dbReference>
<evidence type="ECO:0000313" key="7">
    <source>
        <dbReference type="EMBL" id="RXZ72791.1"/>
    </source>
</evidence>
<organism evidence="7 8">
    <name type="scientific">Agromyces albus</name>
    <dbReference type="NCBI Taxonomy" id="205332"/>
    <lineage>
        <taxon>Bacteria</taxon>
        <taxon>Bacillati</taxon>
        <taxon>Actinomycetota</taxon>
        <taxon>Actinomycetes</taxon>
        <taxon>Micrococcales</taxon>
        <taxon>Microbacteriaceae</taxon>
        <taxon>Agromyces</taxon>
    </lineage>
</organism>
<dbReference type="Pfam" id="PF08281">
    <property type="entry name" value="Sigma70_r4_2"/>
    <property type="match status" value="1"/>
</dbReference>
<evidence type="ECO:0000256" key="3">
    <source>
        <dbReference type="ARBA" id="ARBA00023082"/>
    </source>
</evidence>
<dbReference type="InterPro" id="IPR014284">
    <property type="entry name" value="RNA_pol_sigma-70_dom"/>
</dbReference>
<dbReference type="PANTHER" id="PTHR43133">
    <property type="entry name" value="RNA POLYMERASE ECF-TYPE SIGMA FACTO"/>
    <property type="match status" value="1"/>
</dbReference>
<evidence type="ECO:0000259" key="5">
    <source>
        <dbReference type="Pfam" id="PF04542"/>
    </source>
</evidence>
<dbReference type="GO" id="GO:0006352">
    <property type="term" value="P:DNA-templated transcription initiation"/>
    <property type="evidence" value="ECO:0007669"/>
    <property type="project" value="InterPro"/>
</dbReference>
<dbReference type="RefSeq" id="WP_129519413.1">
    <property type="nucleotide sequence ID" value="NZ_SDPN01000003.1"/>
</dbReference>
<keyword evidence="8" id="KW-1185">Reference proteome</keyword>
<dbReference type="InterPro" id="IPR007627">
    <property type="entry name" value="RNA_pol_sigma70_r2"/>
</dbReference>
<evidence type="ECO:0000256" key="1">
    <source>
        <dbReference type="ARBA" id="ARBA00010641"/>
    </source>
</evidence>
<keyword evidence="2" id="KW-0805">Transcription regulation</keyword>
<dbReference type="InterPro" id="IPR036388">
    <property type="entry name" value="WH-like_DNA-bd_sf"/>
</dbReference>
<dbReference type="InterPro" id="IPR013324">
    <property type="entry name" value="RNA_pol_sigma_r3/r4-like"/>
</dbReference>
<accession>A0A4Q2L8T0</accession>
<dbReference type="OrthoDB" id="3747638at2"/>
<comment type="caution">
    <text evidence="7">The sequence shown here is derived from an EMBL/GenBank/DDBJ whole genome shotgun (WGS) entry which is preliminary data.</text>
</comment>
<dbReference type="NCBIfam" id="TIGR02937">
    <property type="entry name" value="sigma70-ECF"/>
    <property type="match status" value="1"/>
</dbReference>
<dbReference type="InterPro" id="IPR013249">
    <property type="entry name" value="RNA_pol_sigma70_r4_t2"/>
</dbReference>
<dbReference type="SUPFAM" id="SSF88659">
    <property type="entry name" value="Sigma3 and sigma4 domains of RNA polymerase sigma factors"/>
    <property type="match status" value="1"/>
</dbReference>
<dbReference type="GO" id="GO:0016987">
    <property type="term" value="F:sigma factor activity"/>
    <property type="evidence" value="ECO:0007669"/>
    <property type="project" value="UniProtKB-KW"/>
</dbReference>
<evidence type="ECO:0000256" key="2">
    <source>
        <dbReference type="ARBA" id="ARBA00023015"/>
    </source>
</evidence>
<protein>
    <submittedName>
        <fullName evidence="7">Sigma-70 family RNA polymerase sigma factor</fullName>
    </submittedName>
</protein>
<dbReference type="SUPFAM" id="SSF88946">
    <property type="entry name" value="Sigma2 domain of RNA polymerase sigma factors"/>
    <property type="match status" value="1"/>
</dbReference>
<gene>
    <name evidence="7" type="ORF">ESP51_03045</name>
</gene>
<dbReference type="Gene3D" id="1.10.1740.10">
    <property type="match status" value="1"/>
</dbReference>
<dbReference type="Gene3D" id="1.10.10.10">
    <property type="entry name" value="Winged helix-like DNA-binding domain superfamily/Winged helix DNA-binding domain"/>
    <property type="match status" value="1"/>
</dbReference>
<reference evidence="7 8" key="1">
    <citation type="submission" date="2019-01" db="EMBL/GenBank/DDBJ databases">
        <title>Agromyces.</title>
        <authorList>
            <person name="Li J."/>
        </authorList>
    </citation>
    <scope>NUCLEOTIDE SEQUENCE [LARGE SCALE GENOMIC DNA]</scope>
    <source>
        <strain evidence="7 8">DSM 15934</strain>
    </source>
</reference>
<evidence type="ECO:0000259" key="6">
    <source>
        <dbReference type="Pfam" id="PF08281"/>
    </source>
</evidence>
<dbReference type="InterPro" id="IPR013325">
    <property type="entry name" value="RNA_pol_sigma_r2"/>
</dbReference>
<name>A0A4Q2L8T0_9MICO</name>
<sequence>MIGNRRQAGDERLTAAYTANATDLLTYFARRVEIPADAADLLGETFLIATRRSSRLPVDDEEARMWLFGIARNVLANAARGTARRHRFTAGLREHLATLPPEAPGDRALDVRAALDAIRADQAELVRLVLWDGFTVPQAAVILGITESTARGRYQRARTNLRTQLHDYQHEWSNT</sequence>
<feature type="domain" description="RNA polymerase sigma factor 70 region 4 type 2" evidence="6">
    <location>
        <begin position="110"/>
        <end position="161"/>
    </location>
</feature>
<dbReference type="GO" id="GO:0003677">
    <property type="term" value="F:DNA binding"/>
    <property type="evidence" value="ECO:0007669"/>
    <property type="project" value="InterPro"/>
</dbReference>
<comment type="similarity">
    <text evidence="1">Belongs to the sigma-70 factor family. ECF subfamily.</text>
</comment>
<dbReference type="Proteomes" id="UP000293865">
    <property type="component" value="Unassembled WGS sequence"/>
</dbReference>
<keyword evidence="3" id="KW-0731">Sigma factor</keyword>
<dbReference type="PANTHER" id="PTHR43133:SF25">
    <property type="entry name" value="RNA POLYMERASE SIGMA FACTOR RFAY-RELATED"/>
    <property type="match status" value="1"/>
</dbReference>
<keyword evidence="4" id="KW-0804">Transcription</keyword>
<dbReference type="InterPro" id="IPR039425">
    <property type="entry name" value="RNA_pol_sigma-70-like"/>
</dbReference>